<dbReference type="InterPro" id="IPR051081">
    <property type="entry name" value="HTH_MetalResp_TranReg"/>
</dbReference>
<dbReference type="Proteomes" id="UP001651880">
    <property type="component" value="Unassembled WGS sequence"/>
</dbReference>
<evidence type="ECO:0000313" key="6">
    <source>
        <dbReference type="Proteomes" id="UP001651880"/>
    </source>
</evidence>
<dbReference type="Pfam" id="PF01022">
    <property type="entry name" value="HTH_5"/>
    <property type="match status" value="1"/>
</dbReference>
<keyword evidence="2" id="KW-0238">DNA-binding</keyword>
<comment type="caution">
    <text evidence="5">The sequence shown here is derived from an EMBL/GenBank/DDBJ whole genome shotgun (WGS) entry which is preliminary data.</text>
</comment>
<gene>
    <name evidence="5" type="ORF">LJD61_06490</name>
</gene>
<organism evidence="5 6">
    <name type="scientific">Lutispora saccharofermentans</name>
    <dbReference type="NCBI Taxonomy" id="3024236"/>
    <lineage>
        <taxon>Bacteria</taxon>
        <taxon>Bacillati</taxon>
        <taxon>Bacillota</taxon>
        <taxon>Clostridia</taxon>
        <taxon>Lutisporales</taxon>
        <taxon>Lutisporaceae</taxon>
        <taxon>Lutispora</taxon>
    </lineage>
</organism>
<reference evidence="5 6" key="1">
    <citation type="submission" date="2021-10" db="EMBL/GenBank/DDBJ databases">
        <title>Lutispora strain m25 sp. nov., a thermophilic, non-spore-forming bacterium isolated from a lab-scale methanogenic bioreactor digesting anaerobic sludge.</title>
        <authorList>
            <person name="El Houari A."/>
            <person name="Mcdonald J."/>
        </authorList>
    </citation>
    <scope>NUCLEOTIDE SEQUENCE [LARGE SCALE GENOMIC DNA]</scope>
    <source>
        <strain evidence="6">m25</strain>
    </source>
</reference>
<dbReference type="InterPro" id="IPR036388">
    <property type="entry name" value="WH-like_DNA-bd_sf"/>
</dbReference>
<name>A0ABT1ND69_9FIRM</name>
<dbReference type="RefSeq" id="WP_255226717.1">
    <property type="nucleotide sequence ID" value="NZ_JAJEKE010000004.1"/>
</dbReference>
<evidence type="ECO:0000313" key="5">
    <source>
        <dbReference type="EMBL" id="MCQ1529197.1"/>
    </source>
</evidence>
<sequence>MSLLNMPFKALSDPTRRKIIQMLKERDMTAGEIADHFDMTKPSISHHLNILKQADLVIDERKGQNIYYSLNTTVFQEVINWFFNIADAKGGFKDEE</sequence>
<dbReference type="Gene3D" id="1.10.10.10">
    <property type="entry name" value="Winged helix-like DNA-binding domain superfamily/Winged helix DNA-binding domain"/>
    <property type="match status" value="1"/>
</dbReference>
<dbReference type="SUPFAM" id="SSF46785">
    <property type="entry name" value="Winged helix' DNA-binding domain"/>
    <property type="match status" value="1"/>
</dbReference>
<dbReference type="PROSITE" id="PS50987">
    <property type="entry name" value="HTH_ARSR_2"/>
    <property type="match status" value="1"/>
</dbReference>
<dbReference type="PRINTS" id="PR00778">
    <property type="entry name" value="HTHARSR"/>
</dbReference>
<keyword evidence="3" id="KW-0804">Transcription</keyword>
<accession>A0ABT1ND69</accession>
<keyword evidence="6" id="KW-1185">Reference proteome</keyword>
<evidence type="ECO:0000259" key="4">
    <source>
        <dbReference type="PROSITE" id="PS50987"/>
    </source>
</evidence>
<dbReference type="EMBL" id="JAJEKE010000004">
    <property type="protein sequence ID" value="MCQ1529197.1"/>
    <property type="molecule type" value="Genomic_DNA"/>
</dbReference>
<dbReference type="CDD" id="cd00090">
    <property type="entry name" value="HTH_ARSR"/>
    <property type="match status" value="1"/>
</dbReference>
<dbReference type="PANTHER" id="PTHR33154">
    <property type="entry name" value="TRANSCRIPTIONAL REGULATOR, ARSR FAMILY"/>
    <property type="match status" value="1"/>
</dbReference>
<evidence type="ECO:0000256" key="1">
    <source>
        <dbReference type="ARBA" id="ARBA00023015"/>
    </source>
</evidence>
<protein>
    <submittedName>
        <fullName evidence="5">Autorepressor SdpR family transcription factor</fullName>
    </submittedName>
</protein>
<dbReference type="InterPro" id="IPR047796">
    <property type="entry name" value="SdpR-like_repress"/>
</dbReference>
<dbReference type="NCBIfam" id="NF033788">
    <property type="entry name" value="HTH_metalloreg"/>
    <property type="match status" value="1"/>
</dbReference>
<feature type="domain" description="HTH arsR-type" evidence="4">
    <location>
        <begin position="1"/>
        <end position="90"/>
    </location>
</feature>
<evidence type="ECO:0000256" key="3">
    <source>
        <dbReference type="ARBA" id="ARBA00023163"/>
    </source>
</evidence>
<dbReference type="InterPro" id="IPR011991">
    <property type="entry name" value="ArsR-like_HTH"/>
</dbReference>
<evidence type="ECO:0000256" key="2">
    <source>
        <dbReference type="ARBA" id="ARBA00023125"/>
    </source>
</evidence>
<keyword evidence="1" id="KW-0805">Transcription regulation</keyword>
<dbReference type="SMART" id="SM00418">
    <property type="entry name" value="HTH_ARSR"/>
    <property type="match status" value="1"/>
</dbReference>
<dbReference type="InterPro" id="IPR036390">
    <property type="entry name" value="WH_DNA-bd_sf"/>
</dbReference>
<dbReference type="NCBIfam" id="NF033789">
    <property type="entry name" value="repress_SdpR"/>
    <property type="match status" value="1"/>
</dbReference>
<proteinExistence type="predicted"/>
<dbReference type="InterPro" id="IPR001845">
    <property type="entry name" value="HTH_ArsR_DNA-bd_dom"/>
</dbReference>
<dbReference type="PANTHER" id="PTHR33154:SF33">
    <property type="entry name" value="TRANSCRIPTIONAL REPRESSOR SDPR"/>
    <property type="match status" value="1"/>
</dbReference>